<dbReference type="SMART" id="SM00382">
    <property type="entry name" value="AAA"/>
    <property type="match status" value="1"/>
</dbReference>
<evidence type="ECO:0000256" key="2">
    <source>
        <dbReference type="ARBA" id="ARBA00022741"/>
    </source>
</evidence>
<evidence type="ECO:0000256" key="3">
    <source>
        <dbReference type="ARBA" id="ARBA00022840"/>
    </source>
</evidence>
<comment type="similarity">
    <text evidence="4">Belongs to the ABC transporter superfamily. Macrolide exporter (TC 3.A.1.122) family.</text>
</comment>
<keyword evidence="3 6" id="KW-0067">ATP-binding</keyword>
<dbReference type="InterPro" id="IPR015854">
    <property type="entry name" value="ABC_transpr_LolD-like"/>
</dbReference>
<dbReference type="SUPFAM" id="SSF52540">
    <property type="entry name" value="P-loop containing nucleoside triphosphate hydrolases"/>
    <property type="match status" value="1"/>
</dbReference>
<accession>A0A7C3SHU7</accession>
<evidence type="ECO:0000313" key="6">
    <source>
        <dbReference type="EMBL" id="HGB13806.1"/>
    </source>
</evidence>
<dbReference type="FunFam" id="3.40.50.300:FF:000032">
    <property type="entry name" value="Export ABC transporter ATP-binding protein"/>
    <property type="match status" value="1"/>
</dbReference>
<dbReference type="GO" id="GO:0005886">
    <property type="term" value="C:plasma membrane"/>
    <property type="evidence" value="ECO:0007669"/>
    <property type="project" value="TreeGrafter"/>
</dbReference>
<sequence>MAEVLKVEKLYKTYGSGRLAVEALKGIDLTVNAGDLVALLGPSGSGKTTLLMCISLILEPTAGKVWLDGETLYDNGWKEVDIRQIRLRKIGFIFQARNLIPFLTALENVMLPLDLLGLEKKEAYRRAMELLEYMEIAERANYLPALMSGGEQQRVAIARALASSPKLLLADEPTGALDSDRGMKVMKLLKSIAREKQTAVICVTHDERMIEGFDFIYRLKDGQISLNNHPG</sequence>
<name>A0A7C3SHU7_9BACT</name>
<keyword evidence="1" id="KW-0813">Transport</keyword>
<dbReference type="InterPro" id="IPR017871">
    <property type="entry name" value="ABC_transporter-like_CS"/>
</dbReference>
<dbReference type="InterPro" id="IPR003593">
    <property type="entry name" value="AAA+_ATPase"/>
</dbReference>
<dbReference type="Gene3D" id="3.40.50.300">
    <property type="entry name" value="P-loop containing nucleotide triphosphate hydrolases"/>
    <property type="match status" value="1"/>
</dbReference>
<dbReference type="GO" id="GO:0098796">
    <property type="term" value="C:membrane protein complex"/>
    <property type="evidence" value="ECO:0007669"/>
    <property type="project" value="UniProtKB-ARBA"/>
</dbReference>
<dbReference type="EMBL" id="DTHB01000016">
    <property type="protein sequence ID" value="HGB13806.1"/>
    <property type="molecule type" value="Genomic_DNA"/>
</dbReference>
<dbReference type="Pfam" id="PF00005">
    <property type="entry name" value="ABC_tran"/>
    <property type="match status" value="1"/>
</dbReference>
<protein>
    <submittedName>
        <fullName evidence="6">ABC transporter ATP-binding protein</fullName>
    </submittedName>
</protein>
<dbReference type="InterPro" id="IPR027417">
    <property type="entry name" value="P-loop_NTPase"/>
</dbReference>
<comment type="caution">
    <text evidence="6">The sequence shown here is derived from an EMBL/GenBank/DDBJ whole genome shotgun (WGS) entry which is preliminary data.</text>
</comment>
<keyword evidence="2" id="KW-0547">Nucleotide-binding</keyword>
<evidence type="ECO:0000256" key="1">
    <source>
        <dbReference type="ARBA" id="ARBA00022448"/>
    </source>
</evidence>
<dbReference type="PANTHER" id="PTHR24220">
    <property type="entry name" value="IMPORT ATP-BINDING PROTEIN"/>
    <property type="match status" value="1"/>
</dbReference>
<proteinExistence type="inferred from homology"/>
<dbReference type="GO" id="GO:0016887">
    <property type="term" value="F:ATP hydrolysis activity"/>
    <property type="evidence" value="ECO:0007669"/>
    <property type="project" value="InterPro"/>
</dbReference>
<dbReference type="PANTHER" id="PTHR24220:SF86">
    <property type="entry name" value="ABC TRANSPORTER ABCH.1"/>
    <property type="match status" value="1"/>
</dbReference>
<dbReference type="PROSITE" id="PS50893">
    <property type="entry name" value="ABC_TRANSPORTER_2"/>
    <property type="match status" value="1"/>
</dbReference>
<evidence type="ECO:0000256" key="4">
    <source>
        <dbReference type="ARBA" id="ARBA00038388"/>
    </source>
</evidence>
<dbReference type="CDD" id="cd03255">
    <property type="entry name" value="ABC_MJ0796_LolCDE_FtsE"/>
    <property type="match status" value="1"/>
</dbReference>
<dbReference type="PROSITE" id="PS00211">
    <property type="entry name" value="ABC_TRANSPORTER_1"/>
    <property type="match status" value="1"/>
</dbReference>
<dbReference type="InterPro" id="IPR003439">
    <property type="entry name" value="ABC_transporter-like_ATP-bd"/>
</dbReference>
<reference evidence="6" key="1">
    <citation type="journal article" date="2020" name="mSystems">
        <title>Genome- and Community-Level Interaction Insights into Carbon Utilization and Element Cycling Functions of Hydrothermarchaeota in Hydrothermal Sediment.</title>
        <authorList>
            <person name="Zhou Z."/>
            <person name="Liu Y."/>
            <person name="Xu W."/>
            <person name="Pan J."/>
            <person name="Luo Z.H."/>
            <person name="Li M."/>
        </authorList>
    </citation>
    <scope>NUCLEOTIDE SEQUENCE [LARGE SCALE GENOMIC DNA]</scope>
    <source>
        <strain evidence="6">SpSt-776</strain>
    </source>
</reference>
<evidence type="ECO:0000259" key="5">
    <source>
        <dbReference type="PROSITE" id="PS50893"/>
    </source>
</evidence>
<feature type="domain" description="ABC transporter" evidence="5">
    <location>
        <begin position="5"/>
        <end position="231"/>
    </location>
</feature>
<dbReference type="GO" id="GO:0005524">
    <property type="term" value="F:ATP binding"/>
    <property type="evidence" value="ECO:0007669"/>
    <property type="project" value="UniProtKB-KW"/>
</dbReference>
<dbReference type="GO" id="GO:0022857">
    <property type="term" value="F:transmembrane transporter activity"/>
    <property type="evidence" value="ECO:0007669"/>
    <property type="project" value="TreeGrafter"/>
</dbReference>
<dbReference type="AlphaFoldDB" id="A0A7C3SHU7"/>
<gene>
    <name evidence="6" type="ORF">ENV62_01000</name>
</gene>
<organism evidence="6">
    <name type="scientific">Desulfobacca acetoxidans</name>
    <dbReference type="NCBI Taxonomy" id="60893"/>
    <lineage>
        <taxon>Bacteria</taxon>
        <taxon>Pseudomonadati</taxon>
        <taxon>Thermodesulfobacteriota</taxon>
        <taxon>Desulfobaccia</taxon>
        <taxon>Desulfobaccales</taxon>
        <taxon>Desulfobaccaceae</taxon>
        <taxon>Desulfobacca</taxon>
    </lineage>
</organism>
<dbReference type="InterPro" id="IPR017911">
    <property type="entry name" value="MacB-like_ATP-bd"/>
</dbReference>